<keyword evidence="2 5" id="KW-0812">Transmembrane</keyword>
<protein>
    <recommendedName>
        <fullName evidence="7">Zinc/iron transporter</fullName>
    </recommendedName>
</protein>
<dbReference type="AlphaFoldDB" id="A0A1B6KG26"/>
<comment type="subcellular location">
    <subcellularLocation>
        <location evidence="1">Membrane</location>
        <topology evidence="1">Multi-pass membrane protein</topology>
    </subcellularLocation>
</comment>
<feature type="transmembrane region" description="Helical" evidence="5">
    <location>
        <begin position="245"/>
        <end position="265"/>
    </location>
</feature>
<dbReference type="PANTHER" id="PTHR11040">
    <property type="entry name" value="ZINC/IRON TRANSPORTER"/>
    <property type="match status" value="1"/>
</dbReference>
<proteinExistence type="predicted"/>
<evidence type="ECO:0000313" key="6">
    <source>
        <dbReference type="EMBL" id="JAT10417.1"/>
    </source>
</evidence>
<reference evidence="6" key="1">
    <citation type="submission" date="2015-11" db="EMBL/GenBank/DDBJ databases">
        <title>De novo transcriptome assembly of four potential Pierce s Disease insect vectors from Arizona vineyards.</title>
        <authorList>
            <person name="Tassone E.E."/>
        </authorList>
    </citation>
    <scope>NUCLEOTIDE SEQUENCE</scope>
</reference>
<dbReference type="EMBL" id="GEBQ01029560">
    <property type="protein sequence ID" value="JAT10417.1"/>
    <property type="molecule type" value="Transcribed_RNA"/>
</dbReference>
<feature type="transmembrane region" description="Helical" evidence="5">
    <location>
        <begin position="39"/>
        <end position="61"/>
    </location>
</feature>
<dbReference type="Pfam" id="PF02535">
    <property type="entry name" value="Zip"/>
    <property type="match status" value="1"/>
</dbReference>
<keyword evidence="3 5" id="KW-1133">Transmembrane helix</keyword>
<accession>A0A1B6KG26</accession>
<evidence type="ECO:0000256" key="1">
    <source>
        <dbReference type="ARBA" id="ARBA00004141"/>
    </source>
</evidence>
<dbReference type="PANTHER" id="PTHR11040:SF169">
    <property type="entry name" value="FI24038P1"/>
    <property type="match status" value="1"/>
</dbReference>
<sequence length="303" mass="32674">MLAGVGVKAAAAITLSAGSYITGTLPSCLGLDKCCKHSLCLSLTLCFGGGVLLATSVVHVLTDARLILPKWADFVFCLGFMMLYMIDELIKLCESHDKKVHCHLEVEGLLDRTVHHRYESIAGHEENGQEEEPVGQDKSEQVSVKIKPLASNRIGLLIAFSVHSIIEGLVIGVQPVPAKLFLLLGAISSHKLVISFCLGAELASDGRSFFSLSQSMLVYSLGSSLGIVLGILIEKWQTTSTDVSIPVLQALAAGSLLYVTVSEVLPRERSRWEHQTVHPLAGLAQFILFSLGFSVISVLVFFT</sequence>
<dbReference type="GO" id="GO:0005385">
    <property type="term" value="F:zinc ion transmembrane transporter activity"/>
    <property type="evidence" value="ECO:0007669"/>
    <property type="project" value="TreeGrafter"/>
</dbReference>
<feature type="transmembrane region" description="Helical" evidence="5">
    <location>
        <begin position="67"/>
        <end position="86"/>
    </location>
</feature>
<dbReference type="InterPro" id="IPR003689">
    <property type="entry name" value="ZIP"/>
</dbReference>
<keyword evidence="4 5" id="KW-0472">Membrane</keyword>
<evidence type="ECO:0000256" key="4">
    <source>
        <dbReference type="ARBA" id="ARBA00023136"/>
    </source>
</evidence>
<gene>
    <name evidence="6" type="ORF">g.53469</name>
</gene>
<feature type="transmembrane region" description="Helical" evidence="5">
    <location>
        <begin position="154"/>
        <end position="174"/>
    </location>
</feature>
<evidence type="ECO:0000256" key="3">
    <source>
        <dbReference type="ARBA" id="ARBA00022989"/>
    </source>
</evidence>
<feature type="transmembrane region" description="Helical" evidence="5">
    <location>
        <begin position="277"/>
        <end position="302"/>
    </location>
</feature>
<evidence type="ECO:0000256" key="2">
    <source>
        <dbReference type="ARBA" id="ARBA00022692"/>
    </source>
</evidence>
<evidence type="ECO:0008006" key="7">
    <source>
        <dbReference type="Google" id="ProtNLM"/>
    </source>
</evidence>
<dbReference type="GO" id="GO:0005886">
    <property type="term" value="C:plasma membrane"/>
    <property type="evidence" value="ECO:0007669"/>
    <property type="project" value="TreeGrafter"/>
</dbReference>
<organism evidence="6">
    <name type="scientific">Graphocephala atropunctata</name>
    <dbReference type="NCBI Taxonomy" id="36148"/>
    <lineage>
        <taxon>Eukaryota</taxon>
        <taxon>Metazoa</taxon>
        <taxon>Ecdysozoa</taxon>
        <taxon>Arthropoda</taxon>
        <taxon>Hexapoda</taxon>
        <taxon>Insecta</taxon>
        <taxon>Pterygota</taxon>
        <taxon>Neoptera</taxon>
        <taxon>Paraneoptera</taxon>
        <taxon>Hemiptera</taxon>
        <taxon>Auchenorrhyncha</taxon>
        <taxon>Membracoidea</taxon>
        <taxon>Cicadellidae</taxon>
        <taxon>Cicadellinae</taxon>
        <taxon>Cicadellini</taxon>
        <taxon>Graphocephala</taxon>
    </lineage>
</organism>
<feature type="transmembrane region" description="Helical" evidence="5">
    <location>
        <begin position="216"/>
        <end position="233"/>
    </location>
</feature>
<name>A0A1B6KG26_9HEMI</name>
<evidence type="ECO:0000256" key="5">
    <source>
        <dbReference type="SAM" id="Phobius"/>
    </source>
</evidence>